<evidence type="ECO:0000313" key="8">
    <source>
        <dbReference type="EMBL" id="PWN90617.1"/>
    </source>
</evidence>
<organism evidence="8 9">
    <name type="scientific">Acaromyces ingoldii</name>
    <dbReference type="NCBI Taxonomy" id="215250"/>
    <lineage>
        <taxon>Eukaryota</taxon>
        <taxon>Fungi</taxon>
        <taxon>Dikarya</taxon>
        <taxon>Basidiomycota</taxon>
        <taxon>Ustilaginomycotina</taxon>
        <taxon>Exobasidiomycetes</taxon>
        <taxon>Exobasidiales</taxon>
        <taxon>Cryptobasidiaceae</taxon>
        <taxon>Acaromyces</taxon>
    </lineage>
</organism>
<dbReference type="AlphaFoldDB" id="A0A316YMM1"/>
<dbReference type="CDD" id="cd00200">
    <property type="entry name" value="WD40"/>
    <property type="match status" value="1"/>
</dbReference>
<dbReference type="InterPro" id="IPR001680">
    <property type="entry name" value="WD40_rpt"/>
</dbReference>
<dbReference type="PANTHER" id="PTHR19854:SF15">
    <property type="entry name" value="TRANSDUCIN BETA-LIKE PROTEIN 3"/>
    <property type="match status" value="1"/>
</dbReference>
<dbReference type="InterPro" id="IPR015943">
    <property type="entry name" value="WD40/YVTN_repeat-like_dom_sf"/>
</dbReference>
<dbReference type="PROSITE" id="PS00678">
    <property type="entry name" value="WD_REPEATS_1"/>
    <property type="match status" value="2"/>
</dbReference>
<evidence type="ECO:0000313" key="9">
    <source>
        <dbReference type="Proteomes" id="UP000245768"/>
    </source>
</evidence>
<keyword evidence="2 5" id="KW-0853">WD repeat</keyword>
<comment type="subcellular location">
    <subcellularLocation>
        <location evidence="1">Nucleus</location>
        <location evidence="1">Nucleolus</location>
    </subcellularLocation>
</comment>
<dbReference type="SMART" id="SM00320">
    <property type="entry name" value="WD40"/>
    <property type="match status" value="9"/>
</dbReference>
<feature type="repeat" description="WD" evidence="5">
    <location>
        <begin position="632"/>
        <end position="664"/>
    </location>
</feature>
<feature type="repeat" description="WD" evidence="5">
    <location>
        <begin position="66"/>
        <end position="81"/>
    </location>
</feature>
<evidence type="ECO:0000256" key="5">
    <source>
        <dbReference type="PROSITE-ProRule" id="PRU00221"/>
    </source>
</evidence>
<dbReference type="InterPro" id="IPR019775">
    <property type="entry name" value="WD40_repeat_CS"/>
</dbReference>
<dbReference type="InterPro" id="IPR036322">
    <property type="entry name" value="WD40_repeat_dom_sf"/>
</dbReference>
<dbReference type="PANTHER" id="PTHR19854">
    <property type="entry name" value="TRANSDUCIN BETA-LIKE 3"/>
    <property type="match status" value="1"/>
</dbReference>
<dbReference type="Pfam" id="PF00400">
    <property type="entry name" value="WD40"/>
    <property type="match status" value="9"/>
</dbReference>
<accession>A0A316YMM1</accession>
<dbReference type="Proteomes" id="UP000245768">
    <property type="component" value="Unassembled WGS sequence"/>
</dbReference>
<dbReference type="STRING" id="215250.A0A316YMM1"/>
<keyword evidence="4" id="KW-0539">Nucleus</keyword>
<dbReference type="InterPro" id="IPR013934">
    <property type="entry name" value="Utp13_C"/>
</dbReference>
<name>A0A316YMM1_9BASI</name>
<evidence type="ECO:0000256" key="2">
    <source>
        <dbReference type="ARBA" id="ARBA00022574"/>
    </source>
</evidence>
<feature type="repeat" description="WD" evidence="5">
    <location>
        <begin position="362"/>
        <end position="393"/>
    </location>
</feature>
<dbReference type="PROSITE" id="PS50294">
    <property type="entry name" value="WD_REPEATS_REGION"/>
    <property type="match status" value="5"/>
</dbReference>
<dbReference type="InterPro" id="IPR020472">
    <property type="entry name" value="WD40_PAC1"/>
</dbReference>
<dbReference type="Pfam" id="PF08625">
    <property type="entry name" value="Utp13"/>
    <property type="match status" value="1"/>
</dbReference>
<feature type="domain" description="U3 small nucleolar RNA-associated protein 13 C-terminal" evidence="7">
    <location>
        <begin position="685"/>
        <end position="880"/>
    </location>
</feature>
<feature type="repeat" description="WD" evidence="5">
    <location>
        <begin position="490"/>
        <end position="524"/>
    </location>
</feature>
<dbReference type="GO" id="GO:0032040">
    <property type="term" value="C:small-subunit processome"/>
    <property type="evidence" value="ECO:0007669"/>
    <property type="project" value="InterPro"/>
</dbReference>
<feature type="repeat" description="WD" evidence="5">
    <location>
        <begin position="588"/>
        <end position="631"/>
    </location>
</feature>
<dbReference type="RefSeq" id="XP_025377815.1">
    <property type="nucleotide sequence ID" value="XM_025521767.1"/>
</dbReference>
<feature type="repeat" description="WD" evidence="5">
    <location>
        <begin position="1"/>
        <end position="24"/>
    </location>
</feature>
<sequence length="927" mass="101671">MRIDSTSSLLATGAADGCAKVWDIAGGFCTHVFRNHGGIVSALAWNTPPVELDSQTARDGQRRFELFTGDIDGKIRLWDLRGETRGAQGKRSQGPLAVLDAHFSVVRGLAISDDGTKLVSASRDRMLSFWQRRKTVPKASSSKKDINGTSASVSWNLCDSVTAGESLESAGFLRRGSTLLKRKQDLEKAEQDLVWTGGAEGEIRIWSFTSQVVVAVQPGGRWATDQARAQQPHGRRRSEERESSEDLDKGDEDETRAITEVHYAAQIDTLVSVHADQTFSFRCAPVPVLAEDSERRPRRRALSRLRQLVGFNDQIIDLALLSPGDVQDSHLAVATNSTSVRIYHLGAAEHDVQMLPSDSRPADGHAGLILCLDKCQGAKWLVTGSKDATARIWAQIIPTASCLDEGEVEGKGIVTPLWRCVAVAKGHTESVGAIAFARRNDPQGHPPFMVTGSQDRTAKVWDLSTMAEHIKSLQSNPDADPLFLSSLTTLKIHDKDINALDVAPNNALLLSGSQDRTAKLFSISYTPPSKANASRASASLKQLTTCRAHKRGVWSVAFSPTDAAFVTASGDRTVRLWSLATFGCVKTFEGHTNAVLRARFLPQFRGMQLLTSASDGLVKLWSVRDEICVDTLDGHEDRVWGLECRQNASEILSAGADGMIRVWQDRTELDVEEAAQQRQVDVEREQRFTNFVALRDYRNAIALALAMDQPRRLFDLFSSVDASRGRDQKFGNDEDGLFASIKIDGGQQAGSITGSHDVDDVIRTMSAKQLARLLTFVRDWNTSARTAGTAQMVLHAVLRLHSPQAIIDAFEWRPIDSGEPVSSVEAGDRKAVDRRSARRSRAQDLASIVDALIPYTERHYSRAERILTESSMLEYTLEAMDAILGPSFQDEQAQTPLKNGVTTPVPFEVAVSTDEESDAAMSEDLDE</sequence>
<dbReference type="PRINTS" id="PR00320">
    <property type="entry name" value="GPROTEINBRPT"/>
</dbReference>
<dbReference type="OrthoDB" id="5414888at2759"/>
<protein>
    <submittedName>
        <fullName evidence="8">WD40 repeat-like protein</fullName>
    </submittedName>
</protein>
<reference evidence="8 9" key="1">
    <citation type="journal article" date="2018" name="Mol. Biol. Evol.">
        <title>Broad Genomic Sampling Reveals a Smut Pathogenic Ancestry of the Fungal Clade Ustilaginomycotina.</title>
        <authorList>
            <person name="Kijpornyongpan T."/>
            <person name="Mondo S.J."/>
            <person name="Barry K."/>
            <person name="Sandor L."/>
            <person name="Lee J."/>
            <person name="Lipzen A."/>
            <person name="Pangilinan J."/>
            <person name="LaButti K."/>
            <person name="Hainaut M."/>
            <person name="Henrissat B."/>
            <person name="Grigoriev I.V."/>
            <person name="Spatafora J.W."/>
            <person name="Aime M.C."/>
        </authorList>
    </citation>
    <scope>NUCLEOTIDE SEQUENCE [LARGE SCALE GENOMIC DNA]</scope>
    <source>
        <strain evidence="8 9">MCA 4198</strain>
    </source>
</reference>
<feature type="region of interest" description="Disordered" evidence="6">
    <location>
        <begin position="223"/>
        <end position="253"/>
    </location>
</feature>
<feature type="repeat" description="WD" evidence="5">
    <location>
        <begin position="424"/>
        <end position="465"/>
    </location>
</feature>
<gene>
    <name evidence="8" type="ORF">FA10DRAFT_267067</name>
</gene>
<dbReference type="GO" id="GO:0034511">
    <property type="term" value="F:U3 snoRNA binding"/>
    <property type="evidence" value="ECO:0007669"/>
    <property type="project" value="TreeGrafter"/>
</dbReference>
<dbReference type="EMBL" id="KZ819636">
    <property type="protein sequence ID" value="PWN90617.1"/>
    <property type="molecule type" value="Genomic_DNA"/>
</dbReference>
<proteinExistence type="predicted"/>
<feature type="repeat" description="WD" evidence="5">
    <location>
        <begin position="546"/>
        <end position="587"/>
    </location>
</feature>
<dbReference type="InParanoid" id="A0A316YMM1"/>
<dbReference type="GO" id="GO:0000480">
    <property type="term" value="P:endonucleolytic cleavage in 5'-ETS of tricistronic rRNA transcript (SSU-rRNA, 5.8S rRNA, LSU-rRNA)"/>
    <property type="evidence" value="ECO:0007669"/>
    <property type="project" value="TreeGrafter"/>
</dbReference>
<keyword evidence="9" id="KW-1185">Reference proteome</keyword>
<dbReference type="GO" id="GO:0000472">
    <property type="term" value="P:endonucleolytic cleavage to generate mature 5'-end of SSU-rRNA from (SSU-rRNA, 5.8S rRNA, LSU-rRNA)"/>
    <property type="evidence" value="ECO:0007669"/>
    <property type="project" value="TreeGrafter"/>
</dbReference>
<feature type="compositionally biased region" description="Basic and acidic residues" evidence="6">
    <location>
        <begin position="237"/>
        <end position="247"/>
    </location>
</feature>
<feature type="repeat" description="WD" evidence="5">
    <location>
        <begin position="99"/>
        <end position="131"/>
    </location>
</feature>
<dbReference type="FunCoup" id="A0A316YMM1">
    <property type="interactions" value="580"/>
</dbReference>
<evidence type="ECO:0000259" key="7">
    <source>
        <dbReference type="Pfam" id="PF08625"/>
    </source>
</evidence>
<dbReference type="Gene3D" id="2.130.10.10">
    <property type="entry name" value="YVTN repeat-like/Quinoprotein amine dehydrogenase"/>
    <property type="match status" value="3"/>
</dbReference>
<keyword evidence="3" id="KW-0677">Repeat</keyword>
<dbReference type="PROSITE" id="PS50082">
    <property type="entry name" value="WD_REPEATS_2"/>
    <property type="match status" value="9"/>
</dbReference>
<dbReference type="SUPFAM" id="SSF50978">
    <property type="entry name" value="WD40 repeat-like"/>
    <property type="match status" value="2"/>
</dbReference>
<evidence type="ECO:0000256" key="3">
    <source>
        <dbReference type="ARBA" id="ARBA00022737"/>
    </source>
</evidence>
<evidence type="ECO:0000256" key="4">
    <source>
        <dbReference type="ARBA" id="ARBA00023242"/>
    </source>
</evidence>
<evidence type="ECO:0000256" key="6">
    <source>
        <dbReference type="SAM" id="MobiDB-lite"/>
    </source>
</evidence>
<evidence type="ECO:0000256" key="1">
    <source>
        <dbReference type="ARBA" id="ARBA00004604"/>
    </source>
</evidence>
<dbReference type="GeneID" id="37043683"/>
<dbReference type="GO" id="GO:0030686">
    <property type="term" value="C:90S preribosome"/>
    <property type="evidence" value="ECO:0007669"/>
    <property type="project" value="TreeGrafter"/>
</dbReference>